<evidence type="ECO:0000256" key="17">
    <source>
        <dbReference type="SAM" id="MobiDB-lite"/>
    </source>
</evidence>
<comment type="caution">
    <text evidence="19">The sequence shown here is derived from an EMBL/GenBank/DDBJ whole genome shotgun (WGS) entry which is preliminary data.</text>
</comment>
<keyword evidence="20" id="KW-1185">Reference proteome</keyword>
<name>A0A8X8C617_POPTO</name>
<keyword evidence="2" id="KW-1017">Isopeptide bond</keyword>
<evidence type="ECO:0000256" key="13">
    <source>
        <dbReference type="ARBA" id="ARBA00067510"/>
    </source>
</evidence>
<feature type="compositionally biased region" description="Basic and acidic residues" evidence="17">
    <location>
        <begin position="1774"/>
        <end position="1785"/>
    </location>
</feature>
<feature type="domain" description="S1 motif" evidence="18">
    <location>
        <begin position="1135"/>
        <end position="1210"/>
    </location>
</feature>
<feature type="domain" description="S1 motif" evidence="18">
    <location>
        <begin position="1496"/>
        <end position="1565"/>
    </location>
</feature>
<sequence length="2059" mass="230666">MAAPSKKKQQNPKQNDGPKFNKASQKQFKAKQTKNKKSFSNDAVVKDASIALQLEDDVPDFPRGGKSSLSQREREEIRAQVDEEFEGEERRLNKKNKKGKKFQNKSSQLSGDDLGSLFGDVLTGKLPRFANKITMKNISPGMKLWGVVTEVNEKDLVISLPGGLRGLVRSVDAVDPVLSDQIEDGEGSLPRVFHVGQLVSCIVLKLDDDKNDNKKRKIWLSLRLSLLHNGFSLDAVKEGMVITVLTAYVKSIEDHGFILHFGLSSFMGFLPKNSQAESRDSEVKTGQFLQGIVTRIDKTRKVVYLSSDPDTVSKCVTKDLKGISIDLLIPGMMVDARVQSTLENGIMLSFLTYFTGTVDMFHLQNTFPTSNWKDDYAKNKKVRIRSLPSTHLDTFSSVDFHSIDFSLNPSVLLFSTQVNARILFIDPSTRAVGLTLNQHLVHNNSPPSSVKVGDIYDIAKVVRVDKGMGLLLEIPSTPLPTPAFVNVSDVAEDEVRKLEKKFKEGSNVRVRILGYRHLEGLATGILKASAFEGSVFTHSDVKPGMATRAKIIAVDSFGAIVQFPGGVKALCPLRHMSEFEIAKPRKKFKVGAELFFRVLGCKSKRITVTHKKTLVKSKLPILSSYSDATDGLITHGWITKIEKPGCFVHFYNGVQGFAPRLLMHVCCALKSNSALSELGLEPGSDAISTYQVGQVVKCRVISSIAASRRINLSFIMKPLRFSEEDGIKMGSVVTGVIDKVTASSVIVYVNAKDYLKGTIATEHLSDHHEHAALMKSVLKPGYEFDQLLVLDIESNNLALSAKYSLIKSASQLPSDLSQIRPQSIVHGYICNMIETGCFVRFLGNMTAFSPRSKAMDDQRSQLSEAFYVGQSVRSNILDVNNETSRITVSLKQSCCSSTDACFLQEYFLLENKIADLQSSDSKGRDLKWVEGFHIGSTMEGKIQESKEFGVVVSFEKHNDVFGFVSHHQLGGAMVKAGANVRAAVLDVAKTERLVDLSLKLEFLDKSRDKSSNSLTHKKKRKGEMSKDLEVHQTVNAVVEIVKENYLASTVLSIPEHNYAIGYASVSDYNTQKISQKQFLNGQRQFGHLNGVSATVMALPTPSTAGRLLLLLKSISEVTETSSSKKAKRKSSCNVGSLVQAEITEIKPLEMRLKFGIGFRGRIHITEVNDNCLLENPFSNFRVGQTVSARIIAKAGQSDNKKSQLWDLSIKPKMLEGHYMLGFCLICFGEARIQDLLLDALIPMEFWGLQSVSMTVLQPLCLHKYSCTIEDKLVPKEYEFSSGQRVSGYVYKVDGEWAWLTISQHLKAKLFVLDSACEPIELQEFQKRFYVGKAVTGHVLNYNKEKASLRLALHPFAASQTLVDGGAPIMDDLQSNAPWDNVTAHIQEGDIVGGRISKILPGVGGLLVQLGPHIHGRVHFTELQDSWVPDPLSAYKEGQFVKSKVLEISHPVKGTIHIDLSLRLSLNGMLGQNSAEFSNNQDAPSKRVDKIEDLQPDMVVQGYVKNVSSKGCFISLSRKLDAKILLSNLSEGYIDDPEKEFPIGKLLTGRVLSVEHLSKRIEVTLKSSVSNVSKSEKSDLSRLHVGEIISGRIKRVESYGLFIALDHTNLVGLCHVSQLLDHIGNIESKYKAGEKVTAKILKVDDERRRISLGMKNLDVRDDMNSSKEESDEEMSENEFMDDSKAQIKIIPESSLLGIHNIDVECQNERSILAQAESRASIPPLEVALDDMEHSHPDDVFFQNQGHIDEADTMVKKNKQEKKKPKKLSEQEISAAEERRLEEDEPRTADEFEMVIRSSPNNSFLWIAYMRFMLSLADIEKARSIAERERFLEAYRQALNTINIREEDEKLNIWVAYFNLENEYGNPPEDAVKKVFQRALQYCDPKKVHLALLKMYKKTNQNKLAEELLDKMSKKFKHSCKFWLKRVKWLLKQKQDGVQSVVQRALLCLPRHKHIKFISQTAIREFKCGVADRGRTLFEEILREYPKRTDLWSVYLDQEIKLGDADVIRALFERAISLSLPPKKMKFLFKKYLEYEKSYGDEKQIESVKQKAMEYVQNTLA</sequence>
<feature type="domain" description="S1 motif" evidence="18">
    <location>
        <begin position="1388"/>
        <end position="1462"/>
    </location>
</feature>
<dbReference type="SMART" id="SM00316">
    <property type="entry name" value="S1"/>
    <property type="match status" value="14"/>
</dbReference>
<dbReference type="InterPro" id="IPR003107">
    <property type="entry name" value="HAT"/>
</dbReference>
<feature type="compositionally biased region" description="Acidic residues" evidence="17">
    <location>
        <begin position="1668"/>
        <end position="1679"/>
    </location>
</feature>
<dbReference type="Pfam" id="PF24685">
    <property type="entry name" value="OB_RRP5_4th"/>
    <property type="match status" value="1"/>
</dbReference>
<dbReference type="FunFam" id="1.25.40.10:FF:000065">
    <property type="entry name" value="Programmed cell death 11"/>
    <property type="match status" value="1"/>
</dbReference>
<dbReference type="PANTHER" id="PTHR23270:SF10">
    <property type="entry name" value="PROTEIN RRP5 HOMOLOG"/>
    <property type="match status" value="1"/>
</dbReference>
<evidence type="ECO:0000256" key="4">
    <source>
        <dbReference type="ARBA" id="ARBA00022552"/>
    </source>
</evidence>
<keyword evidence="7" id="KW-0832">Ubl conjugation</keyword>
<dbReference type="GO" id="GO:0003723">
    <property type="term" value="F:RNA binding"/>
    <property type="evidence" value="ECO:0007669"/>
    <property type="project" value="TreeGrafter"/>
</dbReference>
<evidence type="ECO:0000256" key="2">
    <source>
        <dbReference type="ARBA" id="ARBA00022499"/>
    </source>
</evidence>
<evidence type="ECO:0000256" key="9">
    <source>
        <dbReference type="ARBA" id="ARBA00023242"/>
    </source>
</evidence>
<feature type="region of interest" description="Disordered" evidence="17">
    <location>
        <begin position="1660"/>
        <end position="1680"/>
    </location>
</feature>
<gene>
    <name evidence="19" type="ORF">POTOM_052618</name>
</gene>
<dbReference type="CDD" id="cd05702">
    <property type="entry name" value="S1_Rrp5_repeat_hs11_sc8"/>
    <property type="match status" value="1"/>
</dbReference>
<dbReference type="CDD" id="cd05693">
    <property type="entry name" value="S1_Rrp5_repeat_hs1_sc1"/>
    <property type="match status" value="1"/>
</dbReference>
<dbReference type="Pfam" id="PF23459">
    <property type="entry name" value="S1_RRP5"/>
    <property type="match status" value="1"/>
</dbReference>
<protein>
    <recommendedName>
        <fullName evidence="13">Protein RRP5 homolog</fullName>
    </recommendedName>
    <alternativeName>
        <fullName evidence="16">Programmed cell death protein 11</fullName>
    </alternativeName>
    <alternativeName>
        <fullName evidence="15">Ribosomal RNA-processing protein 5</fullName>
    </alternativeName>
    <alternativeName>
        <fullName evidence="14">rRNA biogenesis protein RRP5</fullName>
    </alternativeName>
</protein>
<reference evidence="19" key="1">
    <citation type="journal article" date="2020" name="bioRxiv">
        <title>Hybrid origin of Populus tomentosa Carr. identified through genome sequencing and phylogenomic analysis.</title>
        <authorList>
            <person name="An X."/>
            <person name="Gao K."/>
            <person name="Chen Z."/>
            <person name="Li J."/>
            <person name="Yang X."/>
            <person name="Yang X."/>
            <person name="Zhou J."/>
            <person name="Guo T."/>
            <person name="Zhao T."/>
            <person name="Huang S."/>
            <person name="Miao D."/>
            <person name="Khan W.U."/>
            <person name="Rao P."/>
            <person name="Ye M."/>
            <person name="Lei B."/>
            <person name="Liao W."/>
            <person name="Wang J."/>
            <person name="Ji L."/>
            <person name="Li Y."/>
            <person name="Guo B."/>
            <person name="Mustafa N.S."/>
            <person name="Li S."/>
            <person name="Yun Q."/>
            <person name="Keller S.R."/>
            <person name="Mao J."/>
            <person name="Zhang R."/>
            <person name="Strauss S.H."/>
        </authorList>
    </citation>
    <scope>NUCLEOTIDE SEQUENCE</scope>
    <source>
        <strain evidence="19">GM15</strain>
        <tissue evidence="19">Leaf</tissue>
    </source>
</reference>
<evidence type="ECO:0000313" key="19">
    <source>
        <dbReference type="EMBL" id="KAG6743914.1"/>
    </source>
</evidence>
<evidence type="ECO:0000256" key="15">
    <source>
        <dbReference type="ARBA" id="ARBA00076674"/>
    </source>
</evidence>
<keyword evidence="9" id="KW-0539">Nucleus</keyword>
<keyword evidence="6" id="KW-0677">Repeat</keyword>
<feature type="domain" description="S1 motif" evidence="18">
    <location>
        <begin position="935"/>
        <end position="999"/>
    </location>
</feature>
<feature type="domain" description="S1 motif" evidence="18">
    <location>
        <begin position="730"/>
        <end position="802"/>
    </location>
</feature>
<dbReference type="Proteomes" id="UP000886885">
    <property type="component" value="Chromosome 16D"/>
</dbReference>
<organism evidence="19 20">
    <name type="scientific">Populus tomentosa</name>
    <name type="common">Chinese white poplar</name>
    <dbReference type="NCBI Taxonomy" id="118781"/>
    <lineage>
        <taxon>Eukaryota</taxon>
        <taxon>Viridiplantae</taxon>
        <taxon>Streptophyta</taxon>
        <taxon>Embryophyta</taxon>
        <taxon>Tracheophyta</taxon>
        <taxon>Spermatophyta</taxon>
        <taxon>Magnoliopsida</taxon>
        <taxon>eudicotyledons</taxon>
        <taxon>Gunneridae</taxon>
        <taxon>Pentapetalae</taxon>
        <taxon>rosids</taxon>
        <taxon>fabids</taxon>
        <taxon>Malpighiales</taxon>
        <taxon>Salicaceae</taxon>
        <taxon>Saliceae</taxon>
        <taxon>Populus</taxon>
    </lineage>
</organism>
<dbReference type="FunFam" id="2.40.50.140:FF:000179">
    <property type="entry name" value="rRNA biogenesis protein RRP5"/>
    <property type="match status" value="1"/>
</dbReference>
<evidence type="ECO:0000256" key="11">
    <source>
        <dbReference type="ARBA" id="ARBA00059726"/>
    </source>
</evidence>
<feature type="compositionally biased region" description="Basic residues" evidence="17">
    <location>
        <begin position="92"/>
        <end position="103"/>
    </location>
</feature>
<dbReference type="Pfam" id="PF24682">
    <property type="entry name" value="OB_RRP5"/>
    <property type="match status" value="1"/>
</dbReference>
<keyword evidence="8" id="KW-0007">Acetylation</keyword>
<dbReference type="FunFam" id="2.40.50.140:FF:000155">
    <property type="entry name" value="rRNA biogenesis protein RRP5"/>
    <property type="match status" value="1"/>
</dbReference>
<feature type="domain" description="S1 motif" evidence="18">
    <location>
        <begin position="141"/>
        <end position="223"/>
    </location>
</feature>
<dbReference type="FunFam" id="2.40.50.140:FF:000103">
    <property type="entry name" value="protein RRP5 homolog"/>
    <property type="match status" value="2"/>
</dbReference>
<keyword evidence="5" id="KW-0597">Phosphoprotein</keyword>
<dbReference type="Pfam" id="PF05843">
    <property type="entry name" value="Suf"/>
    <property type="match status" value="1"/>
</dbReference>
<dbReference type="GO" id="GO:0006364">
    <property type="term" value="P:rRNA processing"/>
    <property type="evidence" value="ECO:0007669"/>
    <property type="project" value="UniProtKB-KW"/>
</dbReference>
<dbReference type="InterPro" id="IPR008847">
    <property type="entry name" value="Suf"/>
</dbReference>
<dbReference type="InterPro" id="IPR057300">
    <property type="entry name" value="OB_Rrp5"/>
</dbReference>
<evidence type="ECO:0000256" key="10">
    <source>
        <dbReference type="ARBA" id="ARBA00023274"/>
    </source>
</evidence>
<dbReference type="PROSITE" id="PS50126">
    <property type="entry name" value="S1"/>
    <property type="match status" value="13"/>
</dbReference>
<feature type="domain" description="S1 motif" evidence="18">
    <location>
        <begin position="544"/>
        <end position="611"/>
    </location>
</feature>
<dbReference type="Pfam" id="PF00575">
    <property type="entry name" value="S1"/>
    <property type="match status" value="4"/>
</dbReference>
<feature type="domain" description="S1 motif" evidence="18">
    <location>
        <begin position="1282"/>
        <end position="1353"/>
    </location>
</feature>
<feature type="region of interest" description="Disordered" evidence="17">
    <location>
        <begin position="55"/>
        <end position="107"/>
    </location>
</feature>
<dbReference type="SMART" id="SM00386">
    <property type="entry name" value="HAT"/>
    <property type="match status" value="6"/>
</dbReference>
<feature type="domain" description="S1 motif" evidence="18">
    <location>
        <begin position="239"/>
        <end position="308"/>
    </location>
</feature>
<dbReference type="InterPro" id="IPR003029">
    <property type="entry name" value="S1_domain"/>
</dbReference>
<keyword evidence="10" id="KW-0687">Ribonucleoprotein</keyword>
<dbReference type="FunFam" id="2.40.50.140:FF:000148">
    <property type="entry name" value="protein RRP5 homolog isoform X1"/>
    <property type="match status" value="1"/>
</dbReference>
<feature type="domain" description="S1 motif" evidence="18">
    <location>
        <begin position="631"/>
        <end position="715"/>
    </location>
</feature>
<dbReference type="InterPro" id="IPR045209">
    <property type="entry name" value="Rrp5"/>
</dbReference>
<evidence type="ECO:0000313" key="20">
    <source>
        <dbReference type="Proteomes" id="UP000886885"/>
    </source>
</evidence>
<feature type="compositionally biased region" description="Basic residues" evidence="17">
    <location>
        <begin position="1"/>
        <end position="10"/>
    </location>
</feature>
<evidence type="ECO:0000259" key="18">
    <source>
        <dbReference type="PROSITE" id="PS50126"/>
    </source>
</evidence>
<comment type="subcellular location">
    <subcellularLocation>
        <location evidence="1">Nucleus</location>
        <location evidence="1">Nucleolus</location>
    </subcellularLocation>
</comment>
<evidence type="ECO:0000256" key="16">
    <source>
        <dbReference type="ARBA" id="ARBA00080810"/>
    </source>
</evidence>
<accession>A0A8X8C617</accession>
<dbReference type="InterPro" id="IPR048058">
    <property type="entry name" value="Rrp5_S1_rpt_hs11_sc8"/>
</dbReference>
<feature type="region of interest" description="Disordered" evidence="17">
    <location>
        <begin position="1"/>
        <end position="42"/>
    </location>
</feature>
<feature type="domain" description="S1 motif" evidence="18">
    <location>
        <begin position="453"/>
        <end position="513"/>
    </location>
</feature>
<dbReference type="EMBL" id="JAAWWB010000032">
    <property type="protein sequence ID" value="KAG6743914.1"/>
    <property type="molecule type" value="Genomic_DNA"/>
</dbReference>
<evidence type="ECO:0000256" key="1">
    <source>
        <dbReference type="ARBA" id="ARBA00004604"/>
    </source>
</evidence>
<dbReference type="PANTHER" id="PTHR23270">
    <property type="entry name" value="PROGRAMMED CELL DEATH PROTEIN 11 PRE-RRNA PROCESSING PROTEIN RRP5"/>
    <property type="match status" value="1"/>
</dbReference>
<feature type="domain" description="S1 motif" evidence="18">
    <location>
        <begin position="1585"/>
        <end position="1654"/>
    </location>
</feature>
<feature type="compositionally biased region" description="Basic residues" evidence="17">
    <location>
        <begin position="28"/>
        <end position="37"/>
    </location>
</feature>
<evidence type="ECO:0000256" key="5">
    <source>
        <dbReference type="ARBA" id="ARBA00022553"/>
    </source>
</evidence>
<evidence type="ECO:0000256" key="3">
    <source>
        <dbReference type="ARBA" id="ARBA00022517"/>
    </source>
</evidence>
<feature type="compositionally biased region" description="Basic and acidic residues" evidence="17">
    <location>
        <begin position="71"/>
        <end position="81"/>
    </location>
</feature>
<evidence type="ECO:0000256" key="12">
    <source>
        <dbReference type="ARBA" id="ARBA00062488"/>
    </source>
</evidence>
<dbReference type="InterPro" id="IPR057302">
    <property type="entry name" value="Rrp5_S1"/>
</dbReference>
<evidence type="ECO:0000256" key="14">
    <source>
        <dbReference type="ARBA" id="ARBA00073619"/>
    </source>
</evidence>
<dbReference type="GO" id="GO:0032040">
    <property type="term" value="C:small-subunit processome"/>
    <property type="evidence" value="ECO:0007669"/>
    <property type="project" value="TreeGrafter"/>
</dbReference>
<evidence type="ECO:0000256" key="7">
    <source>
        <dbReference type="ARBA" id="ARBA00022843"/>
    </source>
</evidence>
<feature type="region of interest" description="Disordered" evidence="17">
    <location>
        <begin position="1755"/>
        <end position="1785"/>
    </location>
</feature>
<comment type="function">
    <text evidence="11">Essential for the generation of mature 18S rRNA, specifically necessary for cleavages at sites A0, 1 and 2 of the 47S precursor. Directly interacts with U3 snoRNA.</text>
</comment>
<dbReference type="InterPro" id="IPR057301">
    <property type="entry name" value="Rrp5_OB_4th"/>
</dbReference>
<evidence type="ECO:0000256" key="6">
    <source>
        <dbReference type="ARBA" id="ARBA00022737"/>
    </source>
</evidence>
<evidence type="ECO:0000256" key="8">
    <source>
        <dbReference type="ARBA" id="ARBA00022990"/>
    </source>
</evidence>
<dbReference type="FunFam" id="2.40.50.140:FF:000159">
    <property type="entry name" value="rRNA biogenesis protein rrp5"/>
    <property type="match status" value="1"/>
</dbReference>
<feature type="compositionally biased region" description="Basic residues" evidence="17">
    <location>
        <begin position="1755"/>
        <end position="1764"/>
    </location>
</feature>
<dbReference type="InterPro" id="IPR048059">
    <property type="entry name" value="Rrp5_S1_rpt_hs1_sc1"/>
</dbReference>
<dbReference type="OrthoDB" id="412781at2759"/>
<proteinExistence type="predicted"/>
<keyword evidence="4" id="KW-0698">rRNA processing</keyword>
<comment type="subunit">
    <text evidence="12">Interacts with NF-kappa-B p50/NFKB1 and NF-kappa-B p65/RELA.</text>
</comment>
<keyword evidence="3" id="KW-0690">Ribosome biogenesis</keyword>
<feature type="domain" description="S1 motif" evidence="18">
    <location>
        <begin position="822"/>
        <end position="891"/>
    </location>
</feature>